<dbReference type="Pfam" id="PF25396">
    <property type="entry name" value="ZNFX1"/>
    <property type="match status" value="1"/>
</dbReference>
<feature type="non-terminal residue" evidence="6">
    <location>
        <position position="1"/>
    </location>
</feature>
<accession>A0AA38GY54</accession>
<dbReference type="PANTHER" id="PTHR10887:SF341">
    <property type="entry name" value="NFX1-TYPE ZINC FINGER-CONTAINING PROTEIN 1"/>
    <property type="match status" value="1"/>
</dbReference>
<dbReference type="InterPro" id="IPR041679">
    <property type="entry name" value="DNA2/NAM7-like_C"/>
</dbReference>
<dbReference type="SMART" id="SM00438">
    <property type="entry name" value="ZnF_NFX"/>
    <property type="match status" value="2"/>
</dbReference>
<evidence type="ECO:0000256" key="1">
    <source>
        <dbReference type="ARBA" id="ARBA00022723"/>
    </source>
</evidence>
<dbReference type="InterPro" id="IPR027417">
    <property type="entry name" value="P-loop_NTPase"/>
</dbReference>
<dbReference type="InterPro" id="IPR041677">
    <property type="entry name" value="DNA2/NAM7_AAA_11"/>
</dbReference>
<dbReference type="GO" id="GO:0004386">
    <property type="term" value="F:helicase activity"/>
    <property type="evidence" value="ECO:0007669"/>
    <property type="project" value="InterPro"/>
</dbReference>
<dbReference type="Proteomes" id="UP000824469">
    <property type="component" value="Unassembled WGS sequence"/>
</dbReference>
<dbReference type="Pfam" id="PF13087">
    <property type="entry name" value="AAA_12"/>
    <property type="match status" value="1"/>
</dbReference>
<proteinExistence type="predicted"/>
<protein>
    <recommendedName>
        <fullName evidence="5">NF-X1-type domain-containing protein</fullName>
    </recommendedName>
</protein>
<dbReference type="CDD" id="cd06008">
    <property type="entry name" value="NF-X1-zinc-finger"/>
    <property type="match status" value="1"/>
</dbReference>
<keyword evidence="1" id="KW-0479">Metal-binding</keyword>
<evidence type="ECO:0000313" key="6">
    <source>
        <dbReference type="EMBL" id="KAH9330791.1"/>
    </source>
</evidence>
<dbReference type="Gene3D" id="3.40.50.300">
    <property type="entry name" value="P-loop containing nucleotide triphosphate hydrolases"/>
    <property type="match status" value="3"/>
</dbReference>
<keyword evidence="2" id="KW-0677">Repeat</keyword>
<dbReference type="Pfam" id="PF13086">
    <property type="entry name" value="AAA_11"/>
    <property type="match status" value="1"/>
</dbReference>
<evidence type="ECO:0000256" key="2">
    <source>
        <dbReference type="ARBA" id="ARBA00022737"/>
    </source>
</evidence>
<dbReference type="CDD" id="cd18808">
    <property type="entry name" value="SF1_C_Upf1"/>
    <property type="match status" value="1"/>
</dbReference>
<comment type="caution">
    <text evidence="6">The sequence shown here is derived from an EMBL/GenBank/DDBJ whole genome shotgun (WGS) entry which is preliminary data.</text>
</comment>
<dbReference type="PANTHER" id="PTHR10887">
    <property type="entry name" value="DNA2/NAM7 HELICASE FAMILY"/>
    <property type="match status" value="1"/>
</dbReference>
<dbReference type="SUPFAM" id="SSF52540">
    <property type="entry name" value="P-loop containing nucleoside triphosphate hydrolases"/>
    <property type="match status" value="1"/>
</dbReference>
<keyword evidence="3" id="KW-0863">Zinc-finger</keyword>
<feature type="domain" description="NF-X1-type" evidence="5">
    <location>
        <begin position="1001"/>
        <end position="1020"/>
    </location>
</feature>
<dbReference type="OMA" id="EWIMVEA"/>
<dbReference type="GO" id="GO:0008270">
    <property type="term" value="F:zinc ion binding"/>
    <property type="evidence" value="ECO:0007669"/>
    <property type="project" value="UniProtKB-KW"/>
</dbReference>
<dbReference type="InterPro" id="IPR000967">
    <property type="entry name" value="Znf_NFX1"/>
</dbReference>
<dbReference type="InterPro" id="IPR057373">
    <property type="entry name" value="ZNFX1"/>
</dbReference>
<keyword evidence="4" id="KW-0862">Zinc</keyword>
<dbReference type="FunFam" id="3.40.50.300:FF:001366">
    <property type="entry name" value="ATP binding protein, putative"/>
    <property type="match status" value="1"/>
</dbReference>
<gene>
    <name evidence="6" type="ORF">KI387_002899</name>
</gene>
<sequence>DLWPFLHLFHEMQSRTEDGWRFVAVDALREALDGLREGPQKHEIYAQFVKLVEYRDKLKRLQFLARSEGTSQECIRLCSIIPSEEEICCPRLRKVPNNRVCETYNSVDEYLSTQFHLLREDCFASLRRAIQDFRKNLTPSNIRRHSQVQFLRVQAGNEGVEHCISFGMSKKKPINWNLSKRLMFGSLLCISCDGFRSYVWGILKERDMKGTAVLKLIPSSEGKPVDLQVGISYEMIESSAAYFEAYHHVLKCLQRPEMEELPFAEQLLSLQPHVSEPAYVQQRKRKDAYDFQCAFPKMSSCLGTGTVSILRESWPQWNCGLDESQMEAVKQGLTKRLALIQGPPGTGKTFVGLKIATILLCNVKLGPILVICYTNHALDQFLEAIYSVEPNIVRLGSRSSNEIMQKQSLKVLKRGVTLSQSFRSRHKELTETKINLEQRIHRCLNLMSQQHVSKKMLQEMSLEKCKQSLYPYHEISQKLEEMWLEEIAEQEAEQSSSKSKGKQKVGELETVPLETCNRFSSLLDQTSEPAESSDGGDHYTVVQDCNEHAIDEGVMPTDEFPTDVSLDEILASKDMRILPKKSRKRLLQYWLNQIREKAKEEFQDITETYKDVCSQLLQIDNEIRLHILRKANVIGMTTTAAAKNYDILQALRAEIVVIEEAAEVLEASILPCIGSFTKHLILLGDHLQLRPSVAEYELATKHELEISLFERLIKGGVEHVTLRCQRRMRPSISMLISDLYPSLQDHDSVLNYEDIKGIKNNVFFLDHKAMESETSEASSKVNVKEAVLIVEFCLYLLRQGYKYSDITILTMYKGQMSEIQKNLELRIQSRTKTERMDDETLKIPRVCSVDNYQGEECKIIILSLVRSNKMIGVGGSKGNIGFLKIANRVCVALSRAKKGLYIFGNAELLASKSSLWESIIQKLGNAKSIGPALSLACQNHPKTETKVSQAEDFRQVEDGGCSKPCEYQLKCGHACPRRCHPSNHDRIICPKPCPKKFEDACGHQCTVICHFPEDCPPCRVPIPKVLPICGHQIVLHCSASVENALCPEP</sequence>
<dbReference type="InterPro" id="IPR045055">
    <property type="entry name" value="DNA2/NAM7-like"/>
</dbReference>
<keyword evidence="7" id="KW-1185">Reference proteome</keyword>
<dbReference type="GO" id="GO:0031380">
    <property type="term" value="C:nuclear RNA-directed RNA polymerase complex"/>
    <property type="evidence" value="ECO:0007669"/>
    <property type="project" value="TreeGrafter"/>
</dbReference>
<dbReference type="EMBL" id="JAHRHJ020000001">
    <property type="protein sequence ID" value="KAH9330791.1"/>
    <property type="molecule type" value="Genomic_DNA"/>
</dbReference>
<dbReference type="GO" id="GO:0031048">
    <property type="term" value="P:regulatory ncRNA-mediated heterochromatin formation"/>
    <property type="evidence" value="ECO:0007669"/>
    <property type="project" value="TreeGrafter"/>
</dbReference>
<evidence type="ECO:0000259" key="5">
    <source>
        <dbReference type="SMART" id="SM00438"/>
    </source>
</evidence>
<name>A0AA38GY54_TAXCH</name>
<feature type="non-terminal residue" evidence="6">
    <location>
        <position position="1049"/>
    </location>
</feature>
<evidence type="ECO:0000313" key="7">
    <source>
        <dbReference type="Proteomes" id="UP000824469"/>
    </source>
</evidence>
<dbReference type="AlphaFoldDB" id="A0AA38GY54"/>
<feature type="domain" description="NF-X1-type" evidence="5">
    <location>
        <begin position="971"/>
        <end position="995"/>
    </location>
</feature>
<reference evidence="6 7" key="1">
    <citation type="journal article" date="2021" name="Nat. Plants">
        <title>The Taxus genome provides insights into paclitaxel biosynthesis.</title>
        <authorList>
            <person name="Xiong X."/>
            <person name="Gou J."/>
            <person name="Liao Q."/>
            <person name="Li Y."/>
            <person name="Zhou Q."/>
            <person name="Bi G."/>
            <person name="Li C."/>
            <person name="Du R."/>
            <person name="Wang X."/>
            <person name="Sun T."/>
            <person name="Guo L."/>
            <person name="Liang H."/>
            <person name="Lu P."/>
            <person name="Wu Y."/>
            <person name="Zhang Z."/>
            <person name="Ro D.K."/>
            <person name="Shang Y."/>
            <person name="Huang S."/>
            <person name="Yan J."/>
        </authorList>
    </citation>
    <scope>NUCLEOTIDE SEQUENCE [LARGE SCALE GENOMIC DNA]</scope>
    <source>
        <strain evidence="6">Ta-2019</strain>
    </source>
</reference>
<evidence type="ECO:0000256" key="4">
    <source>
        <dbReference type="ARBA" id="ARBA00022833"/>
    </source>
</evidence>
<dbReference type="InterPro" id="IPR047187">
    <property type="entry name" value="SF1_C_Upf1"/>
</dbReference>
<evidence type="ECO:0000256" key="3">
    <source>
        <dbReference type="ARBA" id="ARBA00022771"/>
    </source>
</evidence>
<organism evidence="6 7">
    <name type="scientific">Taxus chinensis</name>
    <name type="common">Chinese yew</name>
    <name type="synonym">Taxus wallichiana var. chinensis</name>
    <dbReference type="NCBI Taxonomy" id="29808"/>
    <lineage>
        <taxon>Eukaryota</taxon>
        <taxon>Viridiplantae</taxon>
        <taxon>Streptophyta</taxon>
        <taxon>Embryophyta</taxon>
        <taxon>Tracheophyta</taxon>
        <taxon>Spermatophyta</taxon>
        <taxon>Pinopsida</taxon>
        <taxon>Pinidae</taxon>
        <taxon>Conifers II</taxon>
        <taxon>Cupressales</taxon>
        <taxon>Taxaceae</taxon>
        <taxon>Taxus</taxon>
    </lineage>
</organism>